<comment type="caution">
    <text evidence="9">The sequence shown here is derived from an EMBL/GenBank/DDBJ whole genome shotgun (WGS) entry which is preliminary data.</text>
</comment>
<name>A0A4U0VXC2_9PEZI</name>
<evidence type="ECO:0000313" key="10">
    <source>
        <dbReference type="Proteomes" id="UP000308768"/>
    </source>
</evidence>
<comment type="similarity">
    <text evidence="4">Belongs to the GcvT family. CAF17/IBA57 subfamily.</text>
</comment>
<dbReference type="InterPro" id="IPR017703">
    <property type="entry name" value="YgfZ/GCV_T_CS"/>
</dbReference>
<reference evidence="9 10" key="1">
    <citation type="submission" date="2017-03" db="EMBL/GenBank/DDBJ databases">
        <title>Genomes of endolithic fungi from Antarctica.</title>
        <authorList>
            <person name="Coleine C."/>
            <person name="Masonjones S."/>
            <person name="Stajich J.E."/>
        </authorList>
    </citation>
    <scope>NUCLEOTIDE SEQUENCE [LARGE SCALE GENOMIC DNA]</scope>
    <source>
        <strain evidence="9 10">CCFEE 5187</strain>
    </source>
</reference>
<evidence type="ECO:0000313" key="9">
    <source>
        <dbReference type="EMBL" id="TKA54380.1"/>
    </source>
</evidence>
<dbReference type="InterPro" id="IPR045179">
    <property type="entry name" value="YgfZ/GcvT"/>
</dbReference>
<proteinExistence type="inferred from homology"/>
<sequence length="450" mass="48780">MFQRTRSTLPYICRQCRAAEARRTHTTTTTTTSSSTHPVFPPPPPPSGAAYLANRRLIAIHGQDAAKFLQGIISNNVRAGDTKGFYAAFLTAQGRVLNDVFVYPLAGNKAWLARAAGEAQAQLQAGADVPAYLVEVDAAEAASLLQHIRRHKLRAKIAVRLLDADEAGVWSVWRESEKWTPYAGSFDSAAAATPHGSSRHEADSSGSSNSSDTDSPYLSLIDARAPGMGHRLLLPRSTHPSTLSAAFSGLEDTSLGSYTVRRMLRGVAEGQAEMQRDAAFPLNSNLDAMGAVDFRKGCYIGQELTIRTHHTGVVRKRLLPCRIYALADARLADHPADVPLEYDAGYAGPTPPPDRDVAVLRNDRKAKNAGRWIRGLGNVGLALCRLEVCTDLKLTGEGTVWRPEHNFRLEWKGEDGAVVGASGTGVGVKAFVPDWLRGRIRVRKEAGRVE</sequence>
<evidence type="ECO:0000256" key="6">
    <source>
        <dbReference type="SAM" id="MobiDB-lite"/>
    </source>
</evidence>
<dbReference type="Proteomes" id="UP000308768">
    <property type="component" value="Unassembled WGS sequence"/>
</dbReference>
<evidence type="ECO:0000256" key="1">
    <source>
        <dbReference type="ARBA" id="ARBA00004305"/>
    </source>
</evidence>
<organism evidence="9 10">
    <name type="scientific">Cryomyces minteri</name>
    <dbReference type="NCBI Taxonomy" id="331657"/>
    <lineage>
        <taxon>Eukaryota</taxon>
        <taxon>Fungi</taxon>
        <taxon>Dikarya</taxon>
        <taxon>Ascomycota</taxon>
        <taxon>Pezizomycotina</taxon>
        <taxon>Dothideomycetes</taxon>
        <taxon>Dothideomycetes incertae sedis</taxon>
        <taxon>Cryomyces</taxon>
    </lineage>
</organism>
<dbReference type="PANTHER" id="PTHR22602">
    <property type="entry name" value="TRANSFERASE CAF17, MITOCHONDRIAL-RELATED"/>
    <property type="match status" value="1"/>
</dbReference>
<accession>A0A4U0VXC2</accession>
<dbReference type="InterPro" id="IPR006222">
    <property type="entry name" value="GCVT_N"/>
</dbReference>
<dbReference type="AlphaFoldDB" id="A0A4U0VXC2"/>
<dbReference type="OrthoDB" id="191995at2759"/>
<dbReference type="Gene3D" id="3.30.1360.120">
    <property type="entry name" value="Probable tRNA modification gtpase trme, domain 1"/>
    <property type="match status" value="1"/>
</dbReference>
<keyword evidence="2" id="KW-0809">Transit peptide</keyword>
<dbReference type="Pfam" id="PF01571">
    <property type="entry name" value="GCV_T"/>
    <property type="match status" value="1"/>
</dbReference>
<feature type="region of interest" description="Disordered" evidence="6">
    <location>
        <begin position="20"/>
        <end position="46"/>
    </location>
</feature>
<feature type="compositionally biased region" description="Low complexity" evidence="6">
    <location>
        <begin position="204"/>
        <end position="215"/>
    </location>
</feature>
<feature type="compositionally biased region" description="Low complexity" evidence="6">
    <location>
        <begin position="26"/>
        <end position="38"/>
    </location>
</feature>
<feature type="domain" description="CAF17 C-terminal" evidence="8">
    <location>
        <begin position="315"/>
        <end position="435"/>
    </location>
</feature>
<dbReference type="EMBL" id="NAJN01002315">
    <property type="protein sequence ID" value="TKA54380.1"/>
    <property type="molecule type" value="Genomic_DNA"/>
</dbReference>
<dbReference type="GO" id="GO:0016226">
    <property type="term" value="P:iron-sulfur cluster assembly"/>
    <property type="evidence" value="ECO:0007669"/>
    <property type="project" value="TreeGrafter"/>
</dbReference>
<dbReference type="SUPFAM" id="SSF103025">
    <property type="entry name" value="Folate-binding domain"/>
    <property type="match status" value="1"/>
</dbReference>
<gene>
    <name evidence="9" type="ORF">B0A49_11347</name>
</gene>
<dbReference type="PANTHER" id="PTHR22602:SF0">
    <property type="entry name" value="TRANSFERASE CAF17, MITOCHONDRIAL-RELATED"/>
    <property type="match status" value="1"/>
</dbReference>
<dbReference type="STRING" id="331657.A0A4U0VXC2"/>
<evidence type="ECO:0000256" key="4">
    <source>
        <dbReference type="ARBA" id="ARBA00093447"/>
    </source>
</evidence>
<evidence type="ECO:0000256" key="3">
    <source>
        <dbReference type="ARBA" id="ARBA00023128"/>
    </source>
</evidence>
<dbReference type="InterPro" id="IPR027266">
    <property type="entry name" value="TrmE/GcvT-like"/>
</dbReference>
<dbReference type="InterPro" id="IPR057460">
    <property type="entry name" value="CAF17_C"/>
</dbReference>
<dbReference type="Pfam" id="PF25455">
    <property type="entry name" value="Beta-barrel_CAF17_C"/>
    <property type="match status" value="1"/>
</dbReference>
<keyword evidence="10" id="KW-1185">Reference proteome</keyword>
<evidence type="ECO:0000259" key="8">
    <source>
        <dbReference type="Pfam" id="PF25455"/>
    </source>
</evidence>
<dbReference type="GO" id="GO:0005759">
    <property type="term" value="C:mitochondrial matrix"/>
    <property type="evidence" value="ECO:0007669"/>
    <property type="project" value="UniProtKB-SubCell"/>
</dbReference>
<evidence type="ECO:0000256" key="5">
    <source>
        <dbReference type="ARBA" id="ARBA00093637"/>
    </source>
</evidence>
<feature type="domain" description="GCVT N-terminal" evidence="7">
    <location>
        <begin position="58"/>
        <end position="124"/>
    </location>
</feature>
<protein>
    <recommendedName>
        <fullName evidence="5">Iron-sulfur cluster assembly factor IBA57 homolog, mitochondrial</fullName>
    </recommendedName>
</protein>
<dbReference type="NCBIfam" id="TIGR03317">
    <property type="entry name" value="ygfZ_signature"/>
    <property type="match status" value="1"/>
</dbReference>
<keyword evidence="3" id="KW-0496">Mitochondrion</keyword>
<comment type="subcellular location">
    <subcellularLocation>
        <location evidence="1">Mitochondrion matrix</location>
    </subcellularLocation>
</comment>
<evidence type="ECO:0000259" key="7">
    <source>
        <dbReference type="Pfam" id="PF01571"/>
    </source>
</evidence>
<feature type="region of interest" description="Disordered" evidence="6">
    <location>
        <begin position="190"/>
        <end position="219"/>
    </location>
</feature>
<evidence type="ECO:0000256" key="2">
    <source>
        <dbReference type="ARBA" id="ARBA00022946"/>
    </source>
</evidence>